<dbReference type="eggNOG" id="COG3210">
    <property type="taxonomic scope" value="Bacteria"/>
</dbReference>
<evidence type="ECO:0000313" key="7">
    <source>
        <dbReference type="Proteomes" id="UP000027471"/>
    </source>
</evidence>
<dbReference type="SMART" id="SM00912">
    <property type="entry name" value="Haemagg_act"/>
    <property type="match status" value="1"/>
</dbReference>
<dbReference type="Gene3D" id="2.160.20.110">
    <property type="match status" value="1"/>
</dbReference>
<dbReference type="InterPro" id="IPR011050">
    <property type="entry name" value="Pectin_lyase_fold/virulence"/>
</dbReference>
<dbReference type="SUPFAM" id="SSF51126">
    <property type="entry name" value="Pectin lyase-like"/>
    <property type="match status" value="1"/>
</dbReference>
<dbReference type="InterPro" id="IPR008638">
    <property type="entry name" value="FhaB/CdiA-like_TPS"/>
</dbReference>
<dbReference type="NCBIfam" id="TIGR01901">
    <property type="entry name" value="adhes_NPXG"/>
    <property type="match status" value="1"/>
</dbReference>
<comment type="caution">
    <text evidence="6">The sequence shown here is derived from an EMBL/GenBank/DDBJ whole genome shotgun (WGS) entry which is preliminary data.</text>
</comment>
<organism evidence="6 7">
    <name type="scientific">Thioclava indica</name>
    <dbReference type="NCBI Taxonomy" id="1353528"/>
    <lineage>
        <taxon>Bacteria</taxon>
        <taxon>Pseudomonadati</taxon>
        <taxon>Pseudomonadota</taxon>
        <taxon>Alphaproteobacteria</taxon>
        <taxon>Rhodobacterales</taxon>
        <taxon>Paracoccaceae</taxon>
        <taxon>Thioclava</taxon>
    </lineage>
</organism>
<dbReference type="STRING" id="1353528.DT23_18460"/>
<keyword evidence="7" id="KW-1185">Reference proteome</keyword>
<dbReference type="EMBL" id="AUNB01000066">
    <property type="protein sequence ID" value="KEO53435.1"/>
    <property type="molecule type" value="Genomic_DNA"/>
</dbReference>
<dbReference type="InterPro" id="IPR024973">
    <property type="entry name" value="ESPR"/>
</dbReference>
<evidence type="ECO:0000256" key="4">
    <source>
        <dbReference type="SAM" id="MobiDB-lite"/>
    </source>
</evidence>
<sequence length="1642" mass="158747">MNNVFRLIWSRRLGTLVPVPEGLGTAGRKTRRMMRRLRRLMRKMVGAGAAALTLGILVPLGAQALPTGGQVVAGQAAIAQNGSQMTITQSSDKAILNWQGFDIGAREHVTFAQPSTSSVALNRVVGNSASAIYGGMDANGQVFLVNQNGVYFAPGAQVSAGGLLVSTLGISDSDFMAGRLSFSGDSTAGVTNDGLIRAGQGGYVAFIGRHIDNEGHIITPGGTTALGAGGAVDISLSGNALVQFRVSADALDAQVKNGGVIRVDNGAVVMSARAKDALMKTVVNNSGVIEARGVRRSAGGTIELLGGNSGTVAVSGRLDAGSSAGKGGTIAVRGQHVVAKSTAQLDVTGAQGGGEIAFGGGLHGAGGAQAETARVEQGAVLDASATGQGDGGTIAIWSDIMRADGVTLSYGTLLAKGGAQGGDGGMIETSGHRLDVTGSTVSTKADNGADGTWLLDPYNLSVTDDSATSASSGANQPAGADSTILASSLSTALASGNVTIQTTGTSGAEAGDITVDAAIGWSSDNTLTFDAAGNIAVNAAITASGSAPGLALKYGQSSTDGAGASYSINAPVSLTSGASFTTQLGSTGAILSYTVVTDATALQNINTTGLGGAYVLGSDVNLSSIASFTPIGSLGGGFTGQFDGLGHTISHLTITPTSGAGTGGPGGPGGFGPFSSSATGLFGKAINASLRNVGLIDANVTGESTVGALVGNASNSTISNAYATGTVTGMNTVGGLVGSSGANSTISNAYAEGAVSGESHVGGLIGNNSGTISNAYATGAVTASGSNVGGLVGGGNTGTITNAYATGAVSGTGYVGGLVGLFNRSTIGNAYATGGVTGTGSNVGGLVGYSYDSTISNAYATGAVSGQNHVGGLLGDSLWGAASNVYATGAVSGTYNVGGLFGSSLGTTITDDYWDSNSSGQSTSAGGTALTSVQMQQQASFTGFDFSTTPDWVIYEGHTAPLLAAFMTPLSVSASAPHVTYDGTVAGASSITTTVTGSAPAGALFGNSGTLNNAATPFGNARNVGTYHADLWSDQQGYLITQTGTTLTIDPRSLTGSIADGSSTYGDALAPGAVSFTNSVSGDAVSGTVAVATAGHLSTGGHLNAGSYAGVESVSGLSGADAANYSIGTITAGDYTVGKLALAGSIAAGGSTYGDALAPGAVSFTNAVSGDAVSGTVSVATAGHLSTSGHLNAGSYAGAETVSGLSGADAGNYTLGTITAGDYTVSKLALAGSIADGSSTYGDALAPGAVSFTNSVSGDAVSGTVAVATAGHLSTGGHLNAGSYAGVESVSGLSGADAANYSIGTITAGDYTVGKLALAGSIAAGGSTYGDALAPGAVSFTNAVSGDAVSGTVSVATAGHLSTGGHLNAGSYSGAETVSGLSGADAGNYSIGTIAAGDYTVGKLALAGSIADGSSTYGDALSPGAVNFTNAVSGDAVSGTASVATAGHLSTGGHLNAGSYAGIESVSGLSGADAANYSIGSITGDYTVAQRALNVALTGTPTRVYDATLVANLVPGDFSISGVAQGDQLEVTQTSGTYASADVGTLIAVTADLSAGDFRGIGGTDLANYSLPVPTTVTGFGAITQPLPIGGPGSPLQNNRVNRLSGLPVASALNVPLGAPPPGTPSLEIQNGGVKGADDDAS</sequence>
<proteinExistence type="predicted"/>
<keyword evidence="2" id="KW-0964">Secreted</keyword>
<dbReference type="Gene3D" id="2.160.20.10">
    <property type="entry name" value="Single-stranded right-handed beta-helix, Pectin lyase-like"/>
    <property type="match status" value="1"/>
</dbReference>
<dbReference type="Pfam" id="PF13018">
    <property type="entry name" value="ESPR"/>
    <property type="match status" value="1"/>
</dbReference>
<feature type="region of interest" description="Disordered" evidence="4">
    <location>
        <begin position="1616"/>
        <end position="1642"/>
    </location>
</feature>
<comment type="subcellular location">
    <subcellularLocation>
        <location evidence="1">Secreted</location>
    </subcellularLocation>
</comment>
<dbReference type="InterPro" id="IPR011493">
    <property type="entry name" value="GLUG"/>
</dbReference>
<dbReference type="Pfam" id="PF05860">
    <property type="entry name" value="TPS"/>
    <property type="match status" value="1"/>
</dbReference>
<dbReference type="Pfam" id="PF07581">
    <property type="entry name" value="Glug"/>
    <property type="match status" value="3"/>
</dbReference>
<dbReference type="PANTHER" id="PTHR12338">
    <property type="entry name" value="AUTOTRANSPORTER"/>
    <property type="match status" value="1"/>
</dbReference>
<evidence type="ECO:0000259" key="5">
    <source>
        <dbReference type="SMART" id="SM00912"/>
    </source>
</evidence>
<gene>
    <name evidence="6" type="ORF">DT23_18460</name>
</gene>
<name>A0A074JC60_9RHOB</name>
<accession>A0A074JC60</accession>
<dbReference type="Pfam" id="PF18657">
    <property type="entry name" value="YDG"/>
    <property type="match status" value="1"/>
</dbReference>
<evidence type="ECO:0000256" key="2">
    <source>
        <dbReference type="ARBA" id="ARBA00022525"/>
    </source>
</evidence>
<evidence type="ECO:0000256" key="1">
    <source>
        <dbReference type="ARBA" id="ARBA00004613"/>
    </source>
</evidence>
<evidence type="ECO:0000256" key="3">
    <source>
        <dbReference type="ARBA" id="ARBA00022729"/>
    </source>
</evidence>
<reference evidence="6 7" key="1">
    <citation type="journal article" date="2015" name="Antonie Van Leeuwenhoek">
        <title>Thioclava indica sp. nov., isolated from surface seawater of the Indian Ocean.</title>
        <authorList>
            <person name="Liu Y."/>
            <person name="Lai Q."/>
            <person name="Du J."/>
            <person name="Xu H."/>
            <person name="Jiang L."/>
            <person name="Shao Z."/>
        </authorList>
    </citation>
    <scope>NUCLEOTIDE SEQUENCE [LARGE SCALE GENOMIC DNA]</scope>
    <source>
        <strain evidence="6 7">DT23-4</strain>
    </source>
</reference>
<dbReference type="InterPro" id="IPR012334">
    <property type="entry name" value="Pectin_lyas_fold"/>
</dbReference>
<dbReference type="OrthoDB" id="1776524at2"/>
<protein>
    <recommendedName>
        <fullName evidence="5">Filamentous haemagglutinin FhaB/tRNA nuclease CdiA-like TPS domain-containing protein</fullName>
    </recommendedName>
</protein>
<keyword evidence="3" id="KW-0732">Signal</keyword>
<dbReference type="InterPro" id="IPR050909">
    <property type="entry name" value="Bact_Autotransporter_VF"/>
</dbReference>
<dbReference type="PANTHER" id="PTHR12338:SF8">
    <property type="entry name" value="HEME_HEMOPEXIN-BINDING PROTEIN"/>
    <property type="match status" value="1"/>
</dbReference>
<evidence type="ECO:0000313" key="6">
    <source>
        <dbReference type="EMBL" id="KEO53435.1"/>
    </source>
</evidence>
<dbReference type="Proteomes" id="UP000027471">
    <property type="component" value="Unassembled WGS sequence"/>
</dbReference>
<feature type="domain" description="Filamentous haemagglutinin FhaB/tRNA nuclease CdiA-like TPS" evidence="5">
    <location>
        <begin position="62"/>
        <end position="174"/>
    </location>
</feature>
<dbReference type="RefSeq" id="WP_038132828.1">
    <property type="nucleotide sequence ID" value="NZ_AUNB01000066.1"/>
</dbReference>
<dbReference type="InterPro" id="IPR041248">
    <property type="entry name" value="YDG"/>
</dbReference>
<dbReference type="GO" id="GO:0005576">
    <property type="term" value="C:extracellular region"/>
    <property type="evidence" value="ECO:0007669"/>
    <property type="project" value="UniProtKB-SubCell"/>
</dbReference>